<dbReference type="Gene3D" id="3.20.20.70">
    <property type="entry name" value="Aldolase class I"/>
    <property type="match status" value="1"/>
</dbReference>
<dbReference type="STRING" id="354355.SAMN05660816_03968"/>
<accession>A0A1V9E4G0</accession>
<dbReference type="FunFam" id="3.20.20.70:FF:000059">
    <property type="entry name" value="N-ethylmaleimide reductase, FMN-linked"/>
    <property type="match status" value="1"/>
</dbReference>
<dbReference type="InterPro" id="IPR001155">
    <property type="entry name" value="OxRdtase_FMN_N"/>
</dbReference>
<comment type="similarity">
    <text evidence="2">Belongs to the NADH:flavin oxidoreductase/NADH oxidase family.</text>
</comment>
<dbReference type="EMBL" id="LVXG01000067">
    <property type="protein sequence ID" value="OQP40986.1"/>
    <property type="molecule type" value="Genomic_DNA"/>
</dbReference>
<dbReference type="PANTHER" id="PTHR22893">
    <property type="entry name" value="NADH OXIDOREDUCTASE-RELATED"/>
    <property type="match status" value="1"/>
</dbReference>
<feature type="domain" description="NADH:flavin oxidoreductase/NADH oxidase N-terminal" evidence="4">
    <location>
        <begin position="8"/>
        <end position="344"/>
    </location>
</feature>
<evidence type="ECO:0000256" key="3">
    <source>
        <dbReference type="ARBA" id="ARBA00023002"/>
    </source>
</evidence>
<evidence type="ECO:0000313" key="6">
    <source>
        <dbReference type="Proteomes" id="UP000192610"/>
    </source>
</evidence>
<comment type="cofactor">
    <cofactor evidence="1">
        <name>FMN</name>
        <dbReference type="ChEBI" id="CHEBI:58210"/>
    </cofactor>
</comment>
<dbReference type="PANTHER" id="PTHR22893:SF91">
    <property type="entry name" value="NADPH DEHYDROGENASE 2-RELATED"/>
    <property type="match status" value="1"/>
</dbReference>
<evidence type="ECO:0000259" key="4">
    <source>
        <dbReference type="Pfam" id="PF00724"/>
    </source>
</evidence>
<proteinExistence type="inferred from homology"/>
<dbReference type="Pfam" id="PF00724">
    <property type="entry name" value="Oxidored_FMN"/>
    <property type="match status" value="1"/>
</dbReference>
<gene>
    <name evidence="5" type="ORF">A4H97_15410</name>
</gene>
<dbReference type="InterPro" id="IPR013785">
    <property type="entry name" value="Aldolase_TIM"/>
</dbReference>
<evidence type="ECO:0000256" key="2">
    <source>
        <dbReference type="ARBA" id="ARBA00005979"/>
    </source>
</evidence>
<dbReference type="InterPro" id="IPR045247">
    <property type="entry name" value="Oye-like"/>
</dbReference>
<keyword evidence="6" id="KW-1185">Reference proteome</keyword>
<evidence type="ECO:0000313" key="5">
    <source>
        <dbReference type="EMBL" id="OQP40986.1"/>
    </source>
</evidence>
<dbReference type="OrthoDB" id="9772736at2"/>
<reference evidence="6" key="1">
    <citation type="submission" date="2016-04" db="EMBL/GenBank/DDBJ databases">
        <authorList>
            <person name="Chen L."/>
            <person name="Zhuang W."/>
            <person name="Wang G."/>
        </authorList>
    </citation>
    <scope>NUCLEOTIDE SEQUENCE [LARGE SCALE GENOMIC DNA]</scope>
    <source>
        <strain evidence="6">17621</strain>
    </source>
</reference>
<keyword evidence="3" id="KW-0560">Oxidoreductase</keyword>
<protein>
    <submittedName>
        <fullName evidence="5">Alkene reductase</fullName>
    </submittedName>
</protein>
<dbReference type="GO" id="GO:0016628">
    <property type="term" value="F:oxidoreductase activity, acting on the CH-CH group of donors, NAD or NADP as acceptor"/>
    <property type="evidence" value="ECO:0007669"/>
    <property type="project" value="UniProtKB-ARBA"/>
</dbReference>
<dbReference type="SUPFAM" id="SSF51395">
    <property type="entry name" value="FMN-linked oxidoreductases"/>
    <property type="match status" value="1"/>
</dbReference>
<name>A0A1V9E4G0_9BACT</name>
<sequence length="367" mass="40617">MSHPNQPLFSSYQLGDLELKNRVIMSSLTRARATNKELAPTSLMATYYAQRASAGLIISESTWVSAKAIGFVHVPGIFTPTQVEGWKEVTKAVHANGGKIFLQMSHSGAASHPDFFEGDIPRGPSAINPQLTTYTPTGPKDTVTPIAFTKEEIKQTIDDFEQAAFNAVVAGFDGVELHAQIFALIPQFLSMATNQRTDEYGGSIENRARLLFEILDTLKQVWDSKRIGVKFTPTAFNPGILQPDEHTIPMFQYILEKLNEYDLGYLHLVGPATDLTGTAIEQMQDIYFRQARDVYKGTLMANRGFTGETGNKIITDDHADLVSFGMDFIANPDLVKRLANNLPLAKPDTTTFYAGDEKGYTDYPYLS</sequence>
<dbReference type="Proteomes" id="UP000192610">
    <property type="component" value="Unassembled WGS sequence"/>
</dbReference>
<evidence type="ECO:0000256" key="1">
    <source>
        <dbReference type="ARBA" id="ARBA00001917"/>
    </source>
</evidence>
<organism evidence="5 6">
    <name type="scientific">Niastella yeongjuensis</name>
    <dbReference type="NCBI Taxonomy" id="354355"/>
    <lineage>
        <taxon>Bacteria</taxon>
        <taxon>Pseudomonadati</taxon>
        <taxon>Bacteroidota</taxon>
        <taxon>Chitinophagia</taxon>
        <taxon>Chitinophagales</taxon>
        <taxon>Chitinophagaceae</taxon>
        <taxon>Niastella</taxon>
    </lineage>
</organism>
<dbReference type="AlphaFoldDB" id="A0A1V9E4G0"/>
<dbReference type="GO" id="GO:0010181">
    <property type="term" value="F:FMN binding"/>
    <property type="evidence" value="ECO:0007669"/>
    <property type="project" value="InterPro"/>
</dbReference>
<dbReference type="RefSeq" id="WP_081203970.1">
    <property type="nucleotide sequence ID" value="NZ_FOCZ01000007.1"/>
</dbReference>
<dbReference type="GO" id="GO:0005829">
    <property type="term" value="C:cytosol"/>
    <property type="evidence" value="ECO:0007669"/>
    <property type="project" value="UniProtKB-ARBA"/>
</dbReference>
<dbReference type="CDD" id="cd02933">
    <property type="entry name" value="OYE_like_FMN"/>
    <property type="match status" value="1"/>
</dbReference>
<comment type="caution">
    <text evidence="5">The sequence shown here is derived from an EMBL/GenBank/DDBJ whole genome shotgun (WGS) entry which is preliminary data.</text>
</comment>